<proteinExistence type="predicted"/>
<evidence type="ECO:0008006" key="2">
    <source>
        <dbReference type="Google" id="ProtNLM"/>
    </source>
</evidence>
<organism evidence="1">
    <name type="scientific">marine sediment metagenome</name>
    <dbReference type="NCBI Taxonomy" id="412755"/>
    <lineage>
        <taxon>unclassified sequences</taxon>
        <taxon>metagenomes</taxon>
        <taxon>ecological metagenomes</taxon>
    </lineage>
</organism>
<evidence type="ECO:0000313" key="1">
    <source>
        <dbReference type="EMBL" id="GAJ19048.1"/>
    </source>
</evidence>
<dbReference type="AlphaFoldDB" id="X1UNK2"/>
<protein>
    <recommendedName>
        <fullName evidence="2">Kinase</fullName>
    </recommendedName>
</protein>
<sequence length="35" mass="3882">MIISRTPFRISFFGGGTDYPVWYTENGGAVLNTTI</sequence>
<accession>X1UNK2</accession>
<name>X1UNK2_9ZZZZ</name>
<feature type="non-terminal residue" evidence="1">
    <location>
        <position position="35"/>
    </location>
</feature>
<dbReference type="EMBL" id="BARW01039253">
    <property type="protein sequence ID" value="GAJ19048.1"/>
    <property type="molecule type" value="Genomic_DNA"/>
</dbReference>
<gene>
    <name evidence="1" type="ORF">S12H4_59866</name>
</gene>
<comment type="caution">
    <text evidence="1">The sequence shown here is derived from an EMBL/GenBank/DDBJ whole genome shotgun (WGS) entry which is preliminary data.</text>
</comment>
<dbReference type="Gene3D" id="3.30.230.120">
    <property type="match status" value="1"/>
</dbReference>
<reference evidence="1" key="1">
    <citation type="journal article" date="2014" name="Front. Microbiol.">
        <title>High frequency of phylogenetically diverse reductive dehalogenase-homologous genes in deep subseafloor sedimentary metagenomes.</title>
        <authorList>
            <person name="Kawai M."/>
            <person name="Futagami T."/>
            <person name="Toyoda A."/>
            <person name="Takaki Y."/>
            <person name="Nishi S."/>
            <person name="Hori S."/>
            <person name="Arai W."/>
            <person name="Tsubouchi T."/>
            <person name="Morono Y."/>
            <person name="Uchiyama I."/>
            <person name="Ito T."/>
            <person name="Fujiyama A."/>
            <person name="Inagaki F."/>
            <person name="Takami H."/>
        </authorList>
    </citation>
    <scope>NUCLEOTIDE SEQUENCE</scope>
    <source>
        <strain evidence="1">Expedition CK06-06</strain>
    </source>
</reference>